<keyword evidence="3 7" id="KW-0812">Transmembrane</keyword>
<dbReference type="AlphaFoldDB" id="A0AAW1NW09"/>
<feature type="transmembrane region" description="Helical" evidence="7">
    <location>
        <begin position="682"/>
        <end position="703"/>
    </location>
</feature>
<dbReference type="InterPro" id="IPR034294">
    <property type="entry name" value="Aquaporin_transptr"/>
</dbReference>
<feature type="transmembrane region" description="Helical" evidence="7">
    <location>
        <begin position="799"/>
        <end position="820"/>
    </location>
</feature>
<evidence type="ECO:0000256" key="3">
    <source>
        <dbReference type="ARBA" id="ARBA00022692"/>
    </source>
</evidence>
<dbReference type="InterPro" id="IPR000425">
    <property type="entry name" value="MIP"/>
</dbReference>
<dbReference type="PANTHER" id="PTHR19139">
    <property type="entry name" value="AQUAPORIN TRANSPORTER"/>
    <property type="match status" value="1"/>
</dbReference>
<accession>A0AAW1NW09</accession>
<feature type="compositionally biased region" description="Low complexity" evidence="6">
    <location>
        <begin position="105"/>
        <end position="139"/>
    </location>
</feature>
<feature type="compositionally biased region" description="Acidic residues" evidence="6">
    <location>
        <begin position="35"/>
        <end position="45"/>
    </location>
</feature>
<evidence type="ECO:0000256" key="6">
    <source>
        <dbReference type="SAM" id="MobiDB-lite"/>
    </source>
</evidence>
<keyword evidence="9" id="KW-1185">Reference proteome</keyword>
<dbReference type="PANTHER" id="PTHR19139:SF199">
    <property type="entry name" value="MIP17260P"/>
    <property type="match status" value="1"/>
</dbReference>
<feature type="transmembrane region" description="Helical" evidence="7">
    <location>
        <begin position="636"/>
        <end position="654"/>
    </location>
</feature>
<protein>
    <submittedName>
        <fullName evidence="8">Uncharacterized protein</fullName>
    </submittedName>
</protein>
<proteinExistence type="inferred from homology"/>
<organism evidence="8 9">
    <name type="scientific">Symbiochloris irregularis</name>
    <dbReference type="NCBI Taxonomy" id="706552"/>
    <lineage>
        <taxon>Eukaryota</taxon>
        <taxon>Viridiplantae</taxon>
        <taxon>Chlorophyta</taxon>
        <taxon>core chlorophytes</taxon>
        <taxon>Trebouxiophyceae</taxon>
        <taxon>Trebouxiales</taxon>
        <taxon>Trebouxiaceae</taxon>
        <taxon>Symbiochloris</taxon>
    </lineage>
</organism>
<feature type="transmembrane region" description="Helical" evidence="7">
    <location>
        <begin position="758"/>
        <end position="779"/>
    </location>
</feature>
<dbReference type="Proteomes" id="UP001465755">
    <property type="component" value="Unassembled WGS sequence"/>
</dbReference>
<evidence type="ECO:0000256" key="7">
    <source>
        <dbReference type="SAM" id="Phobius"/>
    </source>
</evidence>
<reference evidence="8 9" key="1">
    <citation type="journal article" date="2024" name="Nat. Commun.">
        <title>Phylogenomics reveals the evolutionary origins of lichenization in chlorophyte algae.</title>
        <authorList>
            <person name="Puginier C."/>
            <person name="Libourel C."/>
            <person name="Otte J."/>
            <person name="Skaloud P."/>
            <person name="Haon M."/>
            <person name="Grisel S."/>
            <person name="Petersen M."/>
            <person name="Berrin J.G."/>
            <person name="Delaux P.M."/>
            <person name="Dal Grande F."/>
            <person name="Keller J."/>
        </authorList>
    </citation>
    <scope>NUCLEOTIDE SEQUENCE [LARGE SCALE GENOMIC DNA]</scope>
    <source>
        <strain evidence="8 9">SAG 2036</strain>
    </source>
</reference>
<evidence type="ECO:0000256" key="5">
    <source>
        <dbReference type="ARBA" id="ARBA00023136"/>
    </source>
</evidence>
<feature type="region of interest" description="Disordered" evidence="6">
    <location>
        <begin position="327"/>
        <end position="371"/>
    </location>
</feature>
<dbReference type="SUPFAM" id="SSF81338">
    <property type="entry name" value="Aquaporin-like"/>
    <property type="match status" value="1"/>
</dbReference>
<dbReference type="GO" id="GO:0005886">
    <property type="term" value="C:plasma membrane"/>
    <property type="evidence" value="ECO:0007669"/>
    <property type="project" value="TreeGrafter"/>
</dbReference>
<comment type="similarity">
    <text evidence="2">Belongs to the MIP/aquaporin (TC 1.A.8) family.</text>
</comment>
<evidence type="ECO:0000256" key="4">
    <source>
        <dbReference type="ARBA" id="ARBA00022989"/>
    </source>
</evidence>
<sequence length="825" mass="88056">MKGASLAAEEPGPLSRRRSARNRGPKDYSSMAGETDVDQSTEAEESGQRDQASGEDVPPLIKHAARRRTSRNILEESASDTDADEPGRVQAPSAAQGTKRKSTGQPAAQQPAKKAAKPQQQPAGRARGAKPAAKAQARGNQEPQAAQRRVTASEAPRAPAPAPAVPADAPAGSVRALTFELSQQLFAVAKKLHSVRDRQRDLLREEQGIAEEYSALLMRVKELAGHDDLTPDVGQESKLGNRLGALHRLVHRVNDSNETICVWPQDHNAVLEADKHCRSLLDALKERWTKAAVGSGQRHRIGAAHTASTLHRPSKEATALRSVLPSVAGPGEAQEPGQAAITGAPHPKSGPHSSNRQGTAPGTAAAKEGDPVRDKARCILASALGRPGELTPEGAASSLEAVIFSYYSEPVATQNGDTGGRRSHHEDERKHAGTAYMRRTHKLHAWLATGGAAEVAGLRQQLGQAFSKSRLPSRRSMAASVLLRHRTLSVFGRMASRPLTKPIAPAKAAFTTPQLSIASLARLRFTACRAEDSQHRSEGRVLSAPLSNSPLQGLQKHLLAGQASSARLSTKVHSVSDLQNGSIAAGARKEAVEEEEEVTEQTKFISEFVVTALFNFLSCTAVATAKQMASSDLQSTLMIMAAHGVILPLLIFAFKNVSGAHFNPMVTFSMVMAGEQSAKSGLSYVAAQCLGGILGAFVAFFSLPKALQTTMHMGVQSVPDGHTVAQAFVGEFAAAYFFLFILFGTLVDKRGWGKLGPFSVPLAIMLLIWLVGPISSMCINPARALGPAVVTGFWENHWIWWTAPLLGGAAASVTYARLFLPRKFR</sequence>
<dbReference type="InterPro" id="IPR023271">
    <property type="entry name" value="Aquaporin-like"/>
</dbReference>
<comment type="caution">
    <text evidence="8">The sequence shown here is derived from an EMBL/GenBank/DDBJ whole genome shotgun (WGS) entry which is preliminary data.</text>
</comment>
<evidence type="ECO:0000313" key="9">
    <source>
        <dbReference type="Proteomes" id="UP001465755"/>
    </source>
</evidence>
<gene>
    <name evidence="8" type="ORF">WJX73_000334</name>
</gene>
<dbReference type="EMBL" id="JALJOQ010000111">
    <property type="protein sequence ID" value="KAK9796998.1"/>
    <property type="molecule type" value="Genomic_DNA"/>
</dbReference>
<evidence type="ECO:0000313" key="8">
    <source>
        <dbReference type="EMBL" id="KAK9796998.1"/>
    </source>
</evidence>
<keyword evidence="4 7" id="KW-1133">Transmembrane helix</keyword>
<evidence type="ECO:0000256" key="2">
    <source>
        <dbReference type="ARBA" id="ARBA00006175"/>
    </source>
</evidence>
<keyword evidence="5 7" id="KW-0472">Membrane</keyword>
<dbReference type="Pfam" id="PF00230">
    <property type="entry name" value="MIP"/>
    <property type="match status" value="1"/>
</dbReference>
<name>A0AAW1NW09_9CHLO</name>
<dbReference type="GO" id="GO:0015250">
    <property type="term" value="F:water channel activity"/>
    <property type="evidence" value="ECO:0007669"/>
    <property type="project" value="TreeGrafter"/>
</dbReference>
<comment type="subcellular location">
    <subcellularLocation>
        <location evidence="1">Membrane</location>
        <topology evidence="1">Multi-pass membrane protein</topology>
    </subcellularLocation>
</comment>
<feature type="compositionally biased region" description="Polar residues" evidence="6">
    <location>
        <begin position="351"/>
        <end position="360"/>
    </location>
</feature>
<feature type="transmembrane region" description="Helical" evidence="7">
    <location>
        <begin position="723"/>
        <end position="746"/>
    </location>
</feature>
<feature type="region of interest" description="Disordered" evidence="6">
    <location>
        <begin position="1"/>
        <end position="169"/>
    </location>
</feature>
<dbReference type="Gene3D" id="1.20.1080.10">
    <property type="entry name" value="Glycerol uptake facilitator protein"/>
    <property type="match status" value="1"/>
</dbReference>
<dbReference type="PRINTS" id="PR00783">
    <property type="entry name" value="MINTRINSICP"/>
</dbReference>
<evidence type="ECO:0000256" key="1">
    <source>
        <dbReference type="ARBA" id="ARBA00004141"/>
    </source>
</evidence>